<keyword evidence="3" id="KW-1185">Reference proteome</keyword>
<keyword evidence="1" id="KW-0732">Signal</keyword>
<dbReference type="Proteomes" id="UP000254968">
    <property type="component" value="Unassembled WGS sequence"/>
</dbReference>
<dbReference type="EMBL" id="UGNV01000001">
    <property type="protein sequence ID" value="STX27718.1"/>
    <property type="molecule type" value="Genomic_DNA"/>
</dbReference>
<dbReference type="OrthoDB" id="5646208at2"/>
<proteinExistence type="predicted"/>
<dbReference type="AlphaFoldDB" id="A0A378HXT3"/>
<organism evidence="2 3">
    <name type="scientific">Legionella beliardensis</name>
    <dbReference type="NCBI Taxonomy" id="91822"/>
    <lineage>
        <taxon>Bacteria</taxon>
        <taxon>Pseudomonadati</taxon>
        <taxon>Pseudomonadota</taxon>
        <taxon>Gammaproteobacteria</taxon>
        <taxon>Legionellales</taxon>
        <taxon>Legionellaceae</taxon>
        <taxon>Legionella</taxon>
    </lineage>
</organism>
<dbReference type="RefSeq" id="WP_115301513.1">
    <property type="nucleotide sequence ID" value="NZ_CAAAHO010000003.1"/>
</dbReference>
<evidence type="ECO:0000313" key="3">
    <source>
        <dbReference type="Proteomes" id="UP000254968"/>
    </source>
</evidence>
<evidence type="ECO:0000256" key="1">
    <source>
        <dbReference type="SAM" id="SignalP"/>
    </source>
</evidence>
<evidence type="ECO:0000313" key="2">
    <source>
        <dbReference type="EMBL" id="STX27718.1"/>
    </source>
</evidence>
<name>A0A378HXT3_9GAMM</name>
<gene>
    <name evidence="2" type="ORF">NCTC13315_00225</name>
</gene>
<evidence type="ECO:0008006" key="4">
    <source>
        <dbReference type="Google" id="ProtNLM"/>
    </source>
</evidence>
<accession>A0A378HXT3</accession>
<feature type="signal peptide" evidence="1">
    <location>
        <begin position="1"/>
        <end position="23"/>
    </location>
</feature>
<feature type="chain" id="PRO_5017054003" description="Lipoprotein" evidence="1">
    <location>
        <begin position="24"/>
        <end position="76"/>
    </location>
</feature>
<protein>
    <recommendedName>
        <fullName evidence="4">Lipoprotein</fullName>
    </recommendedName>
</protein>
<dbReference type="PROSITE" id="PS51257">
    <property type="entry name" value="PROKAR_LIPOPROTEIN"/>
    <property type="match status" value="1"/>
</dbReference>
<sequence length="76" mass="8978">MKIARISLALSLLLLLGCTPNETTYNARFNRDYIYSVGFYGYQPQWATHYYSGVPTRSCAQGYCNMYPRGWYMRKW</sequence>
<reference evidence="2 3" key="1">
    <citation type="submission" date="2018-06" db="EMBL/GenBank/DDBJ databases">
        <authorList>
            <consortium name="Pathogen Informatics"/>
            <person name="Doyle S."/>
        </authorList>
    </citation>
    <scope>NUCLEOTIDE SEQUENCE [LARGE SCALE GENOMIC DNA]</scope>
    <source>
        <strain evidence="2 3">NCTC13315</strain>
    </source>
</reference>